<gene>
    <name evidence="2" type="ORF">V5O48_002163</name>
</gene>
<keyword evidence="1" id="KW-0732">Signal</keyword>
<feature type="chain" id="PRO_5047128945" evidence="1">
    <location>
        <begin position="25"/>
        <end position="245"/>
    </location>
</feature>
<dbReference type="EMBL" id="JBAHYK010000046">
    <property type="protein sequence ID" value="KAL0579854.1"/>
    <property type="molecule type" value="Genomic_DNA"/>
</dbReference>
<protein>
    <submittedName>
        <fullName evidence="2">Uncharacterized protein</fullName>
    </submittedName>
</protein>
<keyword evidence="3" id="KW-1185">Reference proteome</keyword>
<feature type="signal peptide" evidence="1">
    <location>
        <begin position="1"/>
        <end position="24"/>
    </location>
</feature>
<accession>A0ABR3FWF0</accession>
<evidence type="ECO:0000313" key="2">
    <source>
        <dbReference type="EMBL" id="KAL0579854.1"/>
    </source>
</evidence>
<comment type="caution">
    <text evidence="2">The sequence shown here is derived from an EMBL/GenBank/DDBJ whole genome shotgun (WGS) entry which is preliminary data.</text>
</comment>
<sequence length="245" mass="27636">MPRRDWHLLLQVLMPVSTSVRSLALLGPSFAEDLTSPVLSHTWTHITELAIPIHFLVADDNTSNLSAEAMASVWPKLHTVWTWVVQSTSLHGSQLQLNLSHLGTIRRLSILFQSLDKDDIIIYLQRIKVSSAVECVSIEIEEPAPPFPVWDIVMDALFFDPRVVFICFGEFTPTFHRMAELCAGRQASAVYDLILCISGGKGKDWVDVLEKVNERRKFAKEHRWNYPPDTRMIALSDTGPFAAAI</sequence>
<dbReference type="Proteomes" id="UP001465976">
    <property type="component" value="Unassembled WGS sequence"/>
</dbReference>
<evidence type="ECO:0000256" key="1">
    <source>
        <dbReference type="SAM" id="SignalP"/>
    </source>
</evidence>
<evidence type="ECO:0000313" key="3">
    <source>
        <dbReference type="Proteomes" id="UP001465976"/>
    </source>
</evidence>
<name>A0ABR3FWF0_9AGAR</name>
<organism evidence="2 3">
    <name type="scientific">Marasmius crinis-equi</name>
    <dbReference type="NCBI Taxonomy" id="585013"/>
    <lineage>
        <taxon>Eukaryota</taxon>
        <taxon>Fungi</taxon>
        <taxon>Dikarya</taxon>
        <taxon>Basidiomycota</taxon>
        <taxon>Agaricomycotina</taxon>
        <taxon>Agaricomycetes</taxon>
        <taxon>Agaricomycetidae</taxon>
        <taxon>Agaricales</taxon>
        <taxon>Marasmiineae</taxon>
        <taxon>Marasmiaceae</taxon>
        <taxon>Marasmius</taxon>
    </lineage>
</organism>
<reference evidence="2 3" key="1">
    <citation type="submission" date="2024-02" db="EMBL/GenBank/DDBJ databases">
        <title>A draft genome for the cacao thread blight pathogen Marasmius crinis-equi.</title>
        <authorList>
            <person name="Cohen S.P."/>
            <person name="Baruah I.K."/>
            <person name="Amoako-Attah I."/>
            <person name="Bukari Y."/>
            <person name="Meinhardt L.W."/>
            <person name="Bailey B.A."/>
        </authorList>
    </citation>
    <scope>NUCLEOTIDE SEQUENCE [LARGE SCALE GENOMIC DNA]</scope>
    <source>
        <strain evidence="2 3">GH-76</strain>
    </source>
</reference>
<proteinExistence type="predicted"/>